<dbReference type="RefSeq" id="WP_139635101.1">
    <property type="nucleotide sequence ID" value="NZ_VDLX02000017.1"/>
</dbReference>
<dbReference type="AlphaFoldDB" id="A0A5C4VTQ1"/>
<keyword evidence="2" id="KW-1185">Reference proteome</keyword>
<reference evidence="1 2" key="1">
    <citation type="submission" date="2019-10" db="EMBL/GenBank/DDBJ databases">
        <title>Nonomuraea sp. nov., isolated from Phyllanthus amarus.</title>
        <authorList>
            <person name="Klykleung N."/>
            <person name="Tanasupawat S."/>
        </authorList>
    </citation>
    <scope>NUCLEOTIDE SEQUENCE [LARGE SCALE GENOMIC DNA]</scope>
    <source>
        <strain evidence="1 2">PA1-10</strain>
    </source>
</reference>
<comment type="caution">
    <text evidence="1">The sequence shown here is derived from an EMBL/GenBank/DDBJ whole genome shotgun (WGS) entry which is preliminary data.</text>
</comment>
<dbReference type="Proteomes" id="UP000312512">
    <property type="component" value="Unassembled WGS sequence"/>
</dbReference>
<dbReference type="OrthoDB" id="3240366at2"/>
<gene>
    <name evidence="1" type="ORF">FH608_037365</name>
</gene>
<proteinExistence type="predicted"/>
<organism evidence="1 2">
    <name type="scientific">Nonomuraea phyllanthi</name>
    <dbReference type="NCBI Taxonomy" id="2219224"/>
    <lineage>
        <taxon>Bacteria</taxon>
        <taxon>Bacillati</taxon>
        <taxon>Actinomycetota</taxon>
        <taxon>Actinomycetes</taxon>
        <taxon>Streptosporangiales</taxon>
        <taxon>Streptosporangiaceae</taxon>
        <taxon>Nonomuraea</taxon>
    </lineage>
</organism>
<dbReference type="EMBL" id="VDLX02000017">
    <property type="protein sequence ID" value="KAB8190121.1"/>
    <property type="molecule type" value="Genomic_DNA"/>
</dbReference>
<accession>A0A5C4VTQ1</accession>
<sequence length="207" mass="22348">MTSDEEDAPSPEEILRVIQEQRVATVRWLRGDPLLLYAPWGVAWLLGYTALFLHYGLDGHPYAPISLSQALGVLMGAQIVAGAVSAFEIARMSGGVRGHQSARGTMYGYGWLAGMLLMIIIGVRLSMILPPGEAALLWGGGTLMVVAVMYMAGGAIWLNWEMFFIGAWVAAVDAVGVLMGVGWFLLLTAVLLGGGFIAIGLWLRRRR</sequence>
<protein>
    <submittedName>
        <fullName evidence="1">Uncharacterized protein</fullName>
    </submittedName>
</protein>
<evidence type="ECO:0000313" key="2">
    <source>
        <dbReference type="Proteomes" id="UP000312512"/>
    </source>
</evidence>
<evidence type="ECO:0000313" key="1">
    <source>
        <dbReference type="EMBL" id="KAB8190121.1"/>
    </source>
</evidence>
<name>A0A5C4VTQ1_9ACTN</name>